<name>A0AAV7I5X3_COTGL</name>
<reference evidence="2 3" key="1">
    <citation type="journal article" date="2021" name="J. Hered.">
        <title>A chromosome-level genome assembly of the parasitoid wasp, Cotesia glomerata (Hymenoptera: Braconidae).</title>
        <authorList>
            <person name="Pinto B.J."/>
            <person name="Weis J.J."/>
            <person name="Gamble T."/>
            <person name="Ode P.J."/>
            <person name="Paul R."/>
            <person name="Zaspel J.M."/>
        </authorList>
    </citation>
    <scope>NUCLEOTIDE SEQUENCE [LARGE SCALE GENOMIC DNA]</scope>
    <source>
        <strain evidence="2">CgM1</strain>
    </source>
</reference>
<keyword evidence="3" id="KW-1185">Reference proteome</keyword>
<accession>A0AAV7I5X3</accession>
<feature type="compositionally biased region" description="Basic and acidic residues" evidence="1">
    <location>
        <begin position="114"/>
        <end position="127"/>
    </location>
</feature>
<evidence type="ECO:0000256" key="1">
    <source>
        <dbReference type="SAM" id="MobiDB-lite"/>
    </source>
</evidence>
<sequence>MSKEEIELTETLSNFNLGNPDVTAIQKLSSDVEKIMKTLQQNHDAYNRQKNAIEMLQKKLLVKNDDDEEVDKGSDGRRVGPRGREEGGERGGRGGESDRGKGDGCGRGGGRGGGGREGESGHERECNVHVFQKKKK</sequence>
<protein>
    <submittedName>
        <fullName evidence="2">Uncharacterized protein</fullName>
    </submittedName>
</protein>
<gene>
    <name evidence="2" type="ORF">KQX54_014363</name>
</gene>
<proteinExistence type="predicted"/>
<feature type="region of interest" description="Disordered" evidence="1">
    <location>
        <begin position="62"/>
        <end position="136"/>
    </location>
</feature>
<dbReference type="AlphaFoldDB" id="A0AAV7I5X3"/>
<comment type="caution">
    <text evidence="2">The sequence shown here is derived from an EMBL/GenBank/DDBJ whole genome shotgun (WGS) entry which is preliminary data.</text>
</comment>
<dbReference type="Proteomes" id="UP000826195">
    <property type="component" value="Unassembled WGS sequence"/>
</dbReference>
<feature type="compositionally biased region" description="Basic and acidic residues" evidence="1">
    <location>
        <begin position="71"/>
        <end position="104"/>
    </location>
</feature>
<dbReference type="EMBL" id="JAHXZJ010002237">
    <property type="protein sequence ID" value="KAH0546730.1"/>
    <property type="molecule type" value="Genomic_DNA"/>
</dbReference>
<organism evidence="2 3">
    <name type="scientific">Cotesia glomerata</name>
    <name type="common">Lepidopteran parasitic wasp</name>
    <name type="synonym">Apanteles glomeratus</name>
    <dbReference type="NCBI Taxonomy" id="32391"/>
    <lineage>
        <taxon>Eukaryota</taxon>
        <taxon>Metazoa</taxon>
        <taxon>Ecdysozoa</taxon>
        <taxon>Arthropoda</taxon>
        <taxon>Hexapoda</taxon>
        <taxon>Insecta</taxon>
        <taxon>Pterygota</taxon>
        <taxon>Neoptera</taxon>
        <taxon>Endopterygota</taxon>
        <taxon>Hymenoptera</taxon>
        <taxon>Apocrita</taxon>
        <taxon>Ichneumonoidea</taxon>
        <taxon>Braconidae</taxon>
        <taxon>Microgastrinae</taxon>
        <taxon>Cotesia</taxon>
    </lineage>
</organism>
<evidence type="ECO:0000313" key="2">
    <source>
        <dbReference type="EMBL" id="KAH0546730.1"/>
    </source>
</evidence>
<evidence type="ECO:0000313" key="3">
    <source>
        <dbReference type="Proteomes" id="UP000826195"/>
    </source>
</evidence>